<comment type="caution">
    <text evidence="3">The sequence shown here is derived from an EMBL/GenBank/DDBJ whole genome shotgun (WGS) entry which is preliminary data.</text>
</comment>
<keyword evidence="4" id="KW-1185">Reference proteome</keyword>
<dbReference type="Pfam" id="PF00805">
    <property type="entry name" value="Pentapeptide"/>
    <property type="match status" value="2"/>
</dbReference>
<dbReference type="VEuPathDB" id="AmoebaDB:NfTy_057040"/>
<protein>
    <recommendedName>
        <fullName evidence="2">BTB domain-containing protein</fullName>
    </recommendedName>
</protein>
<feature type="domain" description="BTB" evidence="2">
    <location>
        <begin position="117"/>
        <end position="226"/>
    </location>
</feature>
<dbReference type="Pfam" id="PF02214">
    <property type="entry name" value="BTB_2"/>
    <property type="match status" value="1"/>
</dbReference>
<dbReference type="GO" id="GO:0051260">
    <property type="term" value="P:protein homooligomerization"/>
    <property type="evidence" value="ECO:0007669"/>
    <property type="project" value="InterPro"/>
</dbReference>
<evidence type="ECO:0000256" key="1">
    <source>
        <dbReference type="SAM" id="Coils"/>
    </source>
</evidence>
<proteinExistence type="predicted"/>
<keyword evidence="1" id="KW-0175">Coiled coil</keyword>
<dbReference type="InterPro" id="IPR003131">
    <property type="entry name" value="T1-type_BTB"/>
</dbReference>
<gene>
    <name evidence="3" type="ORF">FDP41_002723</name>
</gene>
<dbReference type="Proteomes" id="UP000444721">
    <property type="component" value="Unassembled WGS sequence"/>
</dbReference>
<name>A0A6A5BWH4_NAEFO</name>
<accession>A0A6A5BWH4</accession>
<evidence type="ECO:0000259" key="2">
    <source>
        <dbReference type="SMART" id="SM00225"/>
    </source>
</evidence>
<dbReference type="InterPro" id="IPR011333">
    <property type="entry name" value="SKP1/BTB/POZ_sf"/>
</dbReference>
<dbReference type="Gene3D" id="2.160.20.80">
    <property type="entry name" value="E3 ubiquitin-protein ligase SopA"/>
    <property type="match status" value="1"/>
</dbReference>
<dbReference type="InterPro" id="IPR000210">
    <property type="entry name" value="BTB/POZ_dom"/>
</dbReference>
<dbReference type="AlphaFoldDB" id="A0A6A5BWH4"/>
<organism evidence="3 4">
    <name type="scientific">Naegleria fowleri</name>
    <name type="common">Brain eating amoeba</name>
    <dbReference type="NCBI Taxonomy" id="5763"/>
    <lineage>
        <taxon>Eukaryota</taxon>
        <taxon>Discoba</taxon>
        <taxon>Heterolobosea</taxon>
        <taxon>Tetramitia</taxon>
        <taxon>Eutetramitia</taxon>
        <taxon>Vahlkampfiidae</taxon>
        <taxon>Naegleria</taxon>
    </lineage>
</organism>
<evidence type="ECO:0000313" key="3">
    <source>
        <dbReference type="EMBL" id="KAF0978208.1"/>
    </source>
</evidence>
<feature type="coiled-coil region" evidence="1">
    <location>
        <begin position="208"/>
        <end position="238"/>
    </location>
</feature>
<dbReference type="GeneID" id="68109941"/>
<reference evidence="3 4" key="1">
    <citation type="journal article" date="2019" name="Sci. Rep.">
        <title>Nanopore sequencing improves the draft genome of the human pathogenic amoeba Naegleria fowleri.</title>
        <authorList>
            <person name="Liechti N."/>
            <person name="Schurch N."/>
            <person name="Bruggmann R."/>
            <person name="Wittwer M."/>
        </authorList>
    </citation>
    <scope>NUCLEOTIDE SEQUENCE [LARGE SCALE GENOMIC DNA]</scope>
    <source>
        <strain evidence="3 4">ATCC 30894</strain>
    </source>
</reference>
<dbReference type="EMBL" id="VFQX01000030">
    <property type="protein sequence ID" value="KAF0978208.1"/>
    <property type="molecule type" value="Genomic_DNA"/>
</dbReference>
<dbReference type="SMART" id="SM00225">
    <property type="entry name" value="BTB"/>
    <property type="match status" value="1"/>
</dbReference>
<dbReference type="PANTHER" id="PTHR14136">
    <property type="entry name" value="BTB_POZ DOMAIN-CONTAINING PROTEIN KCTD9"/>
    <property type="match status" value="1"/>
</dbReference>
<dbReference type="VEuPathDB" id="AmoebaDB:FDP41_002723"/>
<dbReference type="SUPFAM" id="SSF141571">
    <property type="entry name" value="Pentapeptide repeat-like"/>
    <property type="match status" value="1"/>
</dbReference>
<dbReference type="InterPro" id="IPR001646">
    <property type="entry name" value="5peptide_repeat"/>
</dbReference>
<dbReference type="InterPro" id="IPR051082">
    <property type="entry name" value="Pentapeptide-BTB/POZ_domain"/>
</dbReference>
<sequence>MNRTDHCSSSRSNINTTTHLTISKSTSMDHFLLLHHKPPSLLLNKSQMPLPQRAADPLGTSLQPTTNILIPFTKDLQQKENNEFSNNNIKCSNPSNATYQTHDDANNRELMEERDDDWFQICCDGKTFTTTRATLLAEKDSMFSVMFQKNSPFQKFNRDLNHPMRPYVVFIDRNPQYFEPILNYLRSDGEILINPNVNICGVLLEAKYWGLSRLAEELERMIEQIQAEQEKIKRKDDSGCELTRSEIVKALLTCPTGKGGFLRFQGLNLTGIDLSGLDLSAINFSRTILRNANLSNCTLDYAEMRDTVLENCDFTNARMFKVVIKNANCKDVNFSGASFRGASITFCDLCGANFKSADLEMADLSNSNLKNADLSGASIKGVALKNCITTNVKHTSAMGGVIH</sequence>
<evidence type="ECO:0000313" key="4">
    <source>
        <dbReference type="Proteomes" id="UP000444721"/>
    </source>
</evidence>
<dbReference type="RefSeq" id="XP_044562921.1">
    <property type="nucleotide sequence ID" value="XM_044705949.1"/>
</dbReference>
<dbReference type="OrthoDB" id="9989223at2759"/>
<dbReference type="PANTHER" id="PTHR14136:SF17">
    <property type="entry name" value="BTB_POZ DOMAIN-CONTAINING PROTEIN KCTD9"/>
    <property type="match status" value="1"/>
</dbReference>
<dbReference type="VEuPathDB" id="AmoebaDB:NF0061850"/>
<dbReference type="SUPFAM" id="SSF54695">
    <property type="entry name" value="POZ domain"/>
    <property type="match status" value="1"/>
</dbReference>
<dbReference type="Gene3D" id="3.30.710.10">
    <property type="entry name" value="Potassium Channel Kv1.1, Chain A"/>
    <property type="match status" value="1"/>
</dbReference>
<dbReference type="OMA" id="YACIKNA"/>